<sequence length="78" mass="8098">MTAKKVEFDVTGMHCGGCSGHLTTMLAGLPGVTDVKADHVSGKVSLSVEGDATTFDDIRECVLDAGFDVVPDSLKNIS</sequence>
<organism evidence="2 3">
    <name type="scientific">Methanorbis rubei</name>
    <dbReference type="NCBI Taxonomy" id="3028300"/>
    <lineage>
        <taxon>Archaea</taxon>
        <taxon>Methanobacteriati</taxon>
        <taxon>Methanobacteriota</taxon>
        <taxon>Stenosarchaea group</taxon>
        <taxon>Methanomicrobia</taxon>
        <taxon>Methanomicrobiales</taxon>
        <taxon>Methanocorpusculaceae</taxon>
        <taxon>Methanorbis</taxon>
    </lineage>
</organism>
<dbReference type="InterPro" id="IPR036163">
    <property type="entry name" value="HMA_dom_sf"/>
</dbReference>
<name>A0AAE4MH27_9EURY</name>
<keyword evidence="3" id="KW-1185">Reference proteome</keyword>
<evidence type="ECO:0000313" key="2">
    <source>
        <dbReference type="EMBL" id="MDV0444001.1"/>
    </source>
</evidence>
<dbReference type="Proteomes" id="UP001283212">
    <property type="component" value="Unassembled WGS sequence"/>
</dbReference>
<dbReference type="PROSITE" id="PS50846">
    <property type="entry name" value="HMA_2"/>
    <property type="match status" value="1"/>
</dbReference>
<dbReference type="CDD" id="cd00371">
    <property type="entry name" value="HMA"/>
    <property type="match status" value="1"/>
</dbReference>
<dbReference type="SUPFAM" id="SSF55008">
    <property type="entry name" value="HMA, heavy metal-associated domain"/>
    <property type="match status" value="1"/>
</dbReference>
<feature type="domain" description="HMA" evidence="1">
    <location>
        <begin position="4"/>
        <end position="70"/>
    </location>
</feature>
<dbReference type="RefSeq" id="WP_338096508.1">
    <property type="nucleotide sequence ID" value="NZ_JAWDKB010000005.1"/>
</dbReference>
<dbReference type="EMBL" id="JAWDKB010000005">
    <property type="protein sequence ID" value="MDV0444001.1"/>
    <property type="molecule type" value="Genomic_DNA"/>
</dbReference>
<protein>
    <recommendedName>
        <fullName evidence="1">HMA domain-containing protein</fullName>
    </recommendedName>
</protein>
<evidence type="ECO:0000259" key="1">
    <source>
        <dbReference type="PROSITE" id="PS50846"/>
    </source>
</evidence>
<proteinExistence type="predicted"/>
<dbReference type="InterPro" id="IPR006121">
    <property type="entry name" value="HMA_dom"/>
</dbReference>
<dbReference type="GO" id="GO:0046872">
    <property type="term" value="F:metal ion binding"/>
    <property type="evidence" value="ECO:0007669"/>
    <property type="project" value="InterPro"/>
</dbReference>
<dbReference type="AlphaFoldDB" id="A0AAE4MH27"/>
<gene>
    <name evidence="2" type="ORF">McpCs1_13890</name>
</gene>
<dbReference type="Pfam" id="PF00403">
    <property type="entry name" value="HMA"/>
    <property type="match status" value="1"/>
</dbReference>
<comment type="caution">
    <text evidence="2">The sequence shown here is derived from an EMBL/GenBank/DDBJ whole genome shotgun (WGS) entry which is preliminary data.</text>
</comment>
<reference evidence="2 3" key="1">
    <citation type="submission" date="2023-06" db="EMBL/GenBank/DDBJ databases">
        <title>Genome sequence of Methancorpusculaceae sp. Cs1.</title>
        <authorList>
            <person name="Protasov E."/>
            <person name="Platt K."/>
            <person name="Poehlein A."/>
            <person name="Daniel R."/>
            <person name="Brune A."/>
        </authorList>
    </citation>
    <scope>NUCLEOTIDE SEQUENCE [LARGE SCALE GENOMIC DNA]</scope>
    <source>
        <strain evidence="2 3">Cs1</strain>
    </source>
</reference>
<dbReference type="Gene3D" id="3.30.70.100">
    <property type="match status" value="1"/>
</dbReference>
<accession>A0AAE4MH27</accession>
<evidence type="ECO:0000313" key="3">
    <source>
        <dbReference type="Proteomes" id="UP001283212"/>
    </source>
</evidence>